<dbReference type="SMART" id="SM00116">
    <property type="entry name" value="CBS"/>
    <property type="match status" value="2"/>
</dbReference>
<dbReference type="Pfam" id="PF01595">
    <property type="entry name" value="CNNM"/>
    <property type="match status" value="1"/>
</dbReference>
<protein>
    <recommendedName>
        <fullName evidence="14">HlyC/CorC family transporter</fullName>
    </recommendedName>
</protein>
<gene>
    <name evidence="12" type="ORF">UY92_C0003G0053</name>
</gene>
<evidence type="ECO:0000256" key="8">
    <source>
        <dbReference type="PROSITE-ProRule" id="PRU01193"/>
    </source>
</evidence>
<evidence type="ECO:0008006" key="14">
    <source>
        <dbReference type="Google" id="ProtNLM"/>
    </source>
</evidence>
<feature type="transmembrane region" description="Helical" evidence="9">
    <location>
        <begin position="119"/>
        <end position="144"/>
    </location>
</feature>
<dbReference type="Pfam" id="PF03471">
    <property type="entry name" value="CorC_HlyC"/>
    <property type="match status" value="1"/>
</dbReference>
<evidence type="ECO:0000256" key="1">
    <source>
        <dbReference type="ARBA" id="ARBA00004141"/>
    </source>
</evidence>
<evidence type="ECO:0000259" key="11">
    <source>
        <dbReference type="PROSITE" id="PS51846"/>
    </source>
</evidence>
<sequence>MFLDASILILLIAASAFFSASEIAFVSLSNAKVDDMVRRSVPRSRLIQKLKSEPRRLLITVLIGNNLVNIGASSLATVLFARLFQSTAVGITTGIMTLAILIFGEIVPKAYATNHNKKIAALAAPILRALAWMFHPLVVIFGYLTTALAGAPKEESITENEVRALVLAGSRQGTIEKEEQAIIERLFAFNDITAEDIMTPRVNVAYIEDASTIAQAAAVIARNPHTRFPVVHETPDDIIGFVHSRDVLLALNQDRDADPVTKIVRPIIAIPKQMRLDDLMREFQKKKTHLAVVLDEFGGTEGIATLEDVIEELVGEITDEYDVDKHFIQRLDKNTIMVSGDTLIRDINHFFNIAIPGDPLDTIAEVLLDKLQVVPRPGMSVSFTEVTAAIHEVRRRTIGLVKIIKSSSV</sequence>
<feature type="transmembrane region" description="Helical" evidence="9">
    <location>
        <begin position="6"/>
        <end position="28"/>
    </location>
</feature>
<evidence type="ECO:0000313" key="12">
    <source>
        <dbReference type="EMBL" id="KKW42847.1"/>
    </source>
</evidence>
<comment type="subcellular location">
    <subcellularLocation>
        <location evidence="1">Membrane</location>
        <topology evidence="1">Multi-pass membrane protein</topology>
    </subcellularLocation>
</comment>
<dbReference type="STRING" id="1619044.UY92_C0003G0053"/>
<dbReference type="InterPro" id="IPR036318">
    <property type="entry name" value="FAD-bd_PCMH-like_sf"/>
</dbReference>
<evidence type="ECO:0000256" key="2">
    <source>
        <dbReference type="ARBA" id="ARBA00022692"/>
    </source>
</evidence>
<name>A0A0G2ANC3_9BACT</name>
<keyword evidence="3" id="KW-0677">Repeat</keyword>
<evidence type="ECO:0000256" key="7">
    <source>
        <dbReference type="PROSITE-ProRule" id="PRU00703"/>
    </source>
</evidence>
<dbReference type="FunFam" id="3.10.580.10:FF:000002">
    <property type="entry name" value="Magnesium/cobalt efflux protein CorC"/>
    <property type="match status" value="1"/>
</dbReference>
<dbReference type="InterPro" id="IPR016169">
    <property type="entry name" value="FAD-bd_PCMH_sub2"/>
</dbReference>
<evidence type="ECO:0000256" key="3">
    <source>
        <dbReference type="ARBA" id="ARBA00022737"/>
    </source>
</evidence>
<feature type="domain" description="CBS" evidence="10">
    <location>
        <begin position="263"/>
        <end position="320"/>
    </location>
</feature>
<feature type="transmembrane region" description="Helical" evidence="9">
    <location>
        <begin position="57"/>
        <end position="81"/>
    </location>
</feature>
<dbReference type="PROSITE" id="PS51846">
    <property type="entry name" value="CNNM"/>
    <property type="match status" value="1"/>
</dbReference>
<dbReference type="SMART" id="SM01091">
    <property type="entry name" value="CorC_HlyC"/>
    <property type="match status" value="1"/>
</dbReference>
<dbReference type="InterPro" id="IPR044751">
    <property type="entry name" value="Ion_transp-like_CBS"/>
</dbReference>
<dbReference type="InterPro" id="IPR005170">
    <property type="entry name" value="Transptr-assoc_dom"/>
</dbReference>
<dbReference type="GO" id="GO:0050660">
    <property type="term" value="F:flavin adenine dinucleotide binding"/>
    <property type="evidence" value="ECO:0007669"/>
    <property type="project" value="InterPro"/>
</dbReference>
<comment type="caution">
    <text evidence="12">The sequence shown here is derived from an EMBL/GenBank/DDBJ whole genome shotgun (WGS) entry which is preliminary data.</text>
</comment>
<feature type="domain" description="CBS" evidence="10">
    <location>
        <begin position="198"/>
        <end position="257"/>
    </location>
</feature>
<dbReference type="SUPFAM" id="SSF54631">
    <property type="entry name" value="CBS-domain pair"/>
    <property type="match status" value="1"/>
</dbReference>
<dbReference type="Pfam" id="PF00571">
    <property type="entry name" value="CBS"/>
    <property type="match status" value="2"/>
</dbReference>
<dbReference type="AlphaFoldDB" id="A0A0G2ANC3"/>
<keyword evidence="6 8" id="KW-0472">Membrane</keyword>
<dbReference type="PANTHER" id="PTHR22777">
    <property type="entry name" value="HEMOLYSIN-RELATED"/>
    <property type="match status" value="1"/>
</dbReference>
<dbReference type="InterPro" id="IPR002550">
    <property type="entry name" value="CNNM"/>
</dbReference>
<dbReference type="GO" id="GO:0016020">
    <property type="term" value="C:membrane"/>
    <property type="evidence" value="ECO:0007669"/>
    <property type="project" value="UniProtKB-SubCell"/>
</dbReference>
<accession>A0A0G2ANC3</accession>
<evidence type="ECO:0000256" key="9">
    <source>
        <dbReference type="SAM" id="Phobius"/>
    </source>
</evidence>
<feature type="domain" description="CNNM transmembrane" evidence="11">
    <location>
        <begin position="1"/>
        <end position="179"/>
    </location>
</feature>
<dbReference type="Proteomes" id="UP000033870">
    <property type="component" value="Unassembled WGS sequence"/>
</dbReference>
<dbReference type="SUPFAM" id="SSF56176">
    <property type="entry name" value="FAD-binding/transporter-associated domain-like"/>
    <property type="match status" value="1"/>
</dbReference>
<dbReference type="InterPro" id="IPR000644">
    <property type="entry name" value="CBS_dom"/>
</dbReference>
<evidence type="ECO:0000256" key="4">
    <source>
        <dbReference type="ARBA" id="ARBA00022989"/>
    </source>
</evidence>
<evidence type="ECO:0000256" key="5">
    <source>
        <dbReference type="ARBA" id="ARBA00023122"/>
    </source>
</evidence>
<dbReference type="Gene3D" id="3.30.465.10">
    <property type="match status" value="1"/>
</dbReference>
<evidence type="ECO:0000256" key="6">
    <source>
        <dbReference type="ARBA" id="ARBA00023136"/>
    </source>
</evidence>
<keyword evidence="2 8" id="KW-0812">Transmembrane</keyword>
<keyword evidence="5 7" id="KW-0129">CBS domain</keyword>
<dbReference type="PANTHER" id="PTHR22777:SF17">
    <property type="entry name" value="UPF0053 PROTEIN SLL0260"/>
    <property type="match status" value="1"/>
</dbReference>
<evidence type="ECO:0000313" key="13">
    <source>
        <dbReference type="Proteomes" id="UP000033870"/>
    </source>
</evidence>
<dbReference type="PATRIC" id="fig|1619044.3.peg.252"/>
<dbReference type="InterPro" id="IPR046342">
    <property type="entry name" value="CBS_dom_sf"/>
</dbReference>
<dbReference type="PROSITE" id="PS51371">
    <property type="entry name" value="CBS"/>
    <property type="match status" value="2"/>
</dbReference>
<reference evidence="12 13" key="1">
    <citation type="journal article" date="2015" name="Nature">
        <title>rRNA introns, odd ribosomes, and small enigmatic genomes across a large radiation of phyla.</title>
        <authorList>
            <person name="Brown C.T."/>
            <person name="Hug L.A."/>
            <person name="Thomas B.C."/>
            <person name="Sharon I."/>
            <person name="Castelle C.J."/>
            <person name="Singh A."/>
            <person name="Wilkins M.J."/>
            <person name="Williams K.H."/>
            <person name="Banfield J.F."/>
        </authorList>
    </citation>
    <scope>NUCLEOTIDE SEQUENCE [LARGE SCALE GENOMIC DNA]</scope>
</reference>
<proteinExistence type="predicted"/>
<evidence type="ECO:0000259" key="10">
    <source>
        <dbReference type="PROSITE" id="PS51371"/>
    </source>
</evidence>
<organism evidence="12 13">
    <name type="scientific">Candidatus Magasanikbacteria bacterium GW2011_GWA2_56_11</name>
    <dbReference type="NCBI Taxonomy" id="1619044"/>
    <lineage>
        <taxon>Bacteria</taxon>
        <taxon>Candidatus Magasanikiibacteriota</taxon>
    </lineage>
</organism>
<dbReference type="EMBL" id="LCRX01000003">
    <property type="protein sequence ID" value="KKW42847.1"/>
    <property type="molecule type" value="Genomic_DNA"/>
</dbReference>
<dbReference type="Gene3D" id="3.10.580.10">
    <property type="entry name" value="CBS-domain"/>
    <property type="match status" value="1"/>
</dbReference>
<keyword evidence="4 8" id="KW-1133">Transmembrane helix</keyword>
<feature type="transmembrane region" description="Helical" evidence="9">
    <location>
        <begin position="87"/>
        <end position="107"/>
    </location>
</feature>
<dbReference type="CDD" id="cd04590">
    <property type="entry name" value="CBS_pair_CorC_HlyC_assoc"/>
    <property type="match status" value="1"/>
</dbReference>